<dbReference type="GO" id="GO:0020037">
    <property type="term" value="F:heme binding"/>
    <property type="evidence" value="ECO:0007669"/>
    <property type="project" value="InterPro"/>
</dbReference>
<evidence type="ECO:0000313" key="10">
    <source>
        <dbReference type="Proteomes" id="UP000648075"/>
    </source>
</evidence>
<evidence type="ECO:0000256" key="2">
    <source>
        <dbReference type="ARBA" id="ARBA00022617"/>
    </source>
</evidence>
<comment type="similarity">
    <text evidence="1 8">Belongs to the cytochrome P450 family.</text>
</comment>
<dbReference type="InterPro" id="IPR017972">
    <property type="entry name" value="Cyt_P450_CS"/>
</dbReference>
<accession>A0A918UCR9</accession>
<dbReference type="InterPro" id="IPR036396">
    <property type="entry name" value="Cyt_P450_sf"/>
</dbReference>
<evidence type="ECO:0000256" key="5">
    <source>
        <dbReference type="ARBA" id="ARBA00023004"/>
    </source>
</evidence>
<comment type="caution">
    <text evidence="9">The sequence shown here is derived from an EMBL/GenBank/DDBJ whole genome shotgun (WGS) entry which is preliminary data.</text>
</comment>
<gene>
    <name evidence="9" type="ORF">GCM10011614_01720</name>
</gene>
<dbReference type="Gene3D" id="1.10.630.10">
    <property type="entry name" value="Cytochrome P450"/>
    <property type="match status" value="1"/>
</dbReference>
<evidence type="ECO:0000256" key="1">
    <source>
        <dbReference type="ARBA" id="ARBA00010617"/>
    </source>
</evidence>
<dbReference type="InterPro" id="IPR002397">
    <property type="entry name" value="Cyt_P450_B"/>
</dbReference>
<dbReference type="PANTHER" id="PTHR46696:SF1">
    <property type="entry name" value="CYTOCHROME P450 YJIB-RELATED"/>
    <property type="match status" value="1"/>
</dbReference>
<dbReference type="CDD" id="cd20625">
    <property type="entry name" value="CYP164-like"/>
    <property type="match status" value="1"/>
</dbReference>
<dbReference type="GO" id="GO:0005506">
    <property type="term" value="F:iron ion binding"/>
    <property type="evidence" value="ECO:0007669"/>
    <property type="project" value="InterPro"/>
</dbReference>
<dbReference type="Proteomes" id="UP000648075">
    <property type="component" value="Unassembled WGS sequence"/>
</dbReference>
<evidence type="ECO:0000256" key="7">
    <source>
        <dbReference type="ARBA" id="ARBA00043906"/>
    </source>
</evidence>
<dbReference type="GO" id="GO:0016705">
    <property type="term" value="F:oxidoreductase activity, acting on paired donors, with incorporation or reduction of molecular oxygen"/>
    <property type="evidence" value="ECO:0007669"/>
    <property type="project" value="InterPro"/>
</dbReference>
<keyword evidence="6 8" id="KW-0503">Monooxygenase</keyword>
<dbReference type="PROSITE" id="PS00086">
    <property type="entry name" value="CYTOCHROME_P450"/>
    <property type="match status" value="1"/>
</dbReference>
<dbReference type="AlphaFoldDB" id="A0A918UCR9"/>
<keyword evidence="2 8" id="KW-0349">Heme</keyword>
<dbReference type="RefSeq" id="WP_189619204.1">
    <property type="nucleotide sequence ID" value="NZ_BMZA01000001.1"/>
</dbReference>
<proteinExistence type="inferred from homology"/>
<dbReference type="SUPFAM" id="SSF48264">
    <property type="entry name" value="Cytochrome P450"/>
    <property type="match status" value="1"/>
</dbReference>
<dbReference type="InterPro" id="IPR001128">
    <property type="entry name" value="Cyt_P450"/>
</dbReference>
<dbReference type="PRINTS" id="PR00359">
    <property type="entry name" value="BP450"/>
</dbReference>
<evidence type="ECO:0000256" key="3">
    <source>
        <dbReference type="ARBA" id="ARBA00022723"/>
    </source>
</evidence>
<protein>
    <submittedName>
        <fullName evidence="9">Cytochrome P450</fullName>
    </submittedName>
</protein>
<evidence type="ECO:0000313" key="9">
    <source>
        <dbReference type="EMBL" id="GGY90698.1"/>
    </source>
</evidence>
<dbReference type="GO" id="GO:0004497">
    <property type="term" value="F:monooxygenase activity"/>
    <property type="evidence" value="ECO:0007669"/>
    <property type="project" value="UniProtKB-KW"/>
</dbReference>
<organism evidence="9 10">
    <name type="scientific">Novosphingobium colocasiae</name>
    <dbReference type="NCBI Taxonomy" id="1256513"/>
    <lineage>
        <taxon>Bacteria</taxon>
        <taxon>Pseudomonadati</taxon>
        <taxon>Pseudomonadota</taxon>
        <taxon>Alphaproteobacteria</taxon>
        <taxon>Sphingomonadales</taxon>
        <taxon>Sphingomonadaceae</taxon>
        <taxon>Novosphingobium</taxon>
    </lineage>
</organism>
<dbReference type="PANTHER" id="PTHR46696">
    <property type="entry name" value="P450, PUTATIVE (EUROFUNG)-RELATED"/>
    <property type="match status" value="1"/>
</dbReference>
<evidence type="ECO:0000256" key="8">
    <source>
        <dbReference type="RuleBase" id="RU000461"/>
    </source>
</evidence>
<keyword evidence="10" id="KW-1185">Reference proteome</keyword>
<dbReference type="EMBL" id="BMZA01000001">
    <property type="protein sequence ID" value="GGY90698.1"/>
    <property type="molecule type" value="Genomic_DNA"/>
</dbReference>
<reference evidence="9" key="1">
    <citation type="journal article" date="2014" name="Int. J. Syst. Evol. Microbiol.">
        <title>Complete genome sequence of Corynebacterium casei LMG S-19264T (=DSM 44701T), isolated from a smear-ripened cheese.</title>
        <authorList>
            <consortium name="US DOE Joint Genome Institute (JGI-PGF)"/>
            <person name="Walter F."/>
            <person name="Albersmeier A."/>
            <person name="Kalinowski J."/>
            <person name="Ruckert C."/>
        </authorList>
    </citation>
    <scope>NUCLEOTIDE SEQUENCE</scope>
    <source>
        <strain evidence="9">KCTC 32255</strain>
    </source>
</reference>
<keyword evidence="3 8" id="KW-0479">Metal-binding</keyword>
<dbReference type="FunFam" id="1.10.630.10:FF:000018">
    <property type="entry name" value="Cytochrome P450 monooxygenase"/>
    <property type="match status" value="1"/>
</dbReference>
<name>A0A918UCR9_9SPHN</name>
<reference evidence="9" key="2">
    <citation type="submission" date="2020-09" db="EMBL/GenBank/DDBJ databases">
        <authorList>
            <person name="Sun Q."/>
            <person name="Kim S."/>
        </authorList>
    </citation>
    <scope>NUCLEOTIDE SEQUENCE</scope>
    <source>
        <strain evidence="9">KCTC 32255</strain>
    </source>
</reference>
<evidence type="ECO:0000256" key="4">
    <source>
        <dbReference type="ARBA" id="ARBA00023002"/>
    </source>
</evidence>
<keyword evidence="5 8" id="KW-0408">Iron</keyword>
<keyword evidence="4 8" id="KW-0560">Oxidoreductase</keyword>
<comment type="function">
    <text evidence="7">Cytochromes P450 are a group of heme-thiolate monooxygenases. They oxidize a variety of structurally unrelated compounds, including steroids, fatty acids, and xenobiotics.</text>
</comment>
<dbReference type="Pfam" id="PF00067">
    <property type="entry name" value="p450"/>
    <property type="match status" value="2"/>
</dbReference>
<sequence>MPEISEIAVPEYDLDIVGPDAVRDPAGYFGALRDANPVVWDRRSRSWIVTGYPQIARALRDDRAFSSDRIRPFIDRKLSGPDTDPKVRAAFDVLANWLVFNDKPKHLRLRKLINQAFMSKAMERLAGRFAELFETVIAAAPGSGEIDLLQDVAVPFSASVISEMLGVPPEDRYRFADWHRLFGPIIGASLDDASRYDLLAQGVEELLIYVRTLLARYRETPGDNLLSELIRARDAEEALSEEEILATCTLVLFAGSETTANLICNAIIALIEHPGEMARLRNGEVAAGPAVEEFLRYNGSGKAITRVVREGTDALGVPMKAGQRVFLIVAAGNHDPLVFDDPDALILDRMSERQHLGFGYGLHSCMGLQLARLETAIAVPGILGRWGQIELAGPIEWHPQLLARGVKALPLRVSP</sequence>
<evidence type="ECO:0000256" key="6">
    <source>
        <dbReference type="ARBA" id="ARBA00023033"/>
    </source>
</evidence>